<keyword evidence="4" id="KW-0862">Zinc</keyword>
<feature type="region of interest" description="Disordered" evidence="8">
    <location>
        <begin position="412"/>
        <end position="436"/>
    </location>
</feature>
<dbReference type="SMART" id="SM00396">
    <property type="entry name" value="ZnF_UBR1"/>
    <property type="match status" value="1"/>
</dbReference>
<feature type="region of interest" description="Disordered" evidence="8">
    <location>
        <begin position="544"/>
        <end position="577"/>
    </location>
</feature>
<evidence type="ECO:0000256" key="2">
    <source>
        <dbReference type="ARBA" id="ARBA00022723"/>
    </source>
</evidence>
<evidence type="ECO:0000256" key="8">
    <source>
        <dbReference type="SAM" id="MobiDB-lite"/>
    </source>
</evidence>
<dbReference type="InterPro" id="IPR045189">
    <property type="entry name" value="UBR4-like"/>
</dbReference>
<feature type="compositionally biased region" description="Low complexity" evidence="8">
    <location>
        <begin position="1768"/>
        <end position="1781"/>
    </location>
</feature>
<dbReference type="SUPFAM" id="SSF50978">
    <property type="entry name" value="WD40 repeat-like"/>
    <property type="match status" value="1"/>
</dbReference>
<dbReference type="InterPro" id="IPR056530">
    <property type="entry name" value="UBR4-like_dom"/>
</dbReference>
<dbReference type="EMBL" id="JABXBU010001863">
    <property type="protein sequence ID" value="KAF8783171.1"/>
    <property type="molecule type" value="Genomic_DNA"/>
</dbReference>
<feature type="compositionally biased region" description="Polar residues" evidence="8">
    <location>
        <begin position="613"/>
        <end position="627"/>
    </location>
</feature>
<evidence type="ECO:0000313" key="11">
    <source>
        <dbReference type="Proteomes" id="UP000807504"/>
    </source>
</evidence>
<feature type="region of interest" description="Disordered" evidence="8">
    <location>
        <begin position="589"/>
        <end position="632"/>
    </location>
</feature>
<dbReference type="InterPro" id="IPR047509">
    <property type="entry name" value="UBR4-like_UBR-box"/>
</dbReference>
<dbReference type="Pfam" id="PF24079">
    <property type="entry name" value="UBR4"/>
    <property type="match status" value="1"/>
</dbReference>
<feature type="compositionally biased region" description="Polar residues" evidence="8">
    <location>
        <begin position="1811"/>
        <end position="1821"/>
    </location>
</feature>
<feature type="region of interest" description="Disordered" evidence="8">
    <location>
        <begin position="2487"/>
        <end position="2510"/>
    </location>
</feature>
<dbReference type="InterPro" id="IPR003126">
    <property type="entry name" value="Znf_UBR"/>
</dbReference>
<feature type="compositionally biased region" description="Polar residues" evidence="8">
    <location>
        <begin position="2961"/>
        <end position="2974"/>
    </location>
</feature>
<name>A0A8T0EZJ4_ARGBR</name>
<sequence>MAAAEKDPDYAFREPSILLLRSSQSAVNKYDVLQVIRSVIRRQQVFLDHEDKYENFFASYAALSAHYITSNAFHIPKSQVNIAAQACKVLLQYFLQKLQNFTERCCISQKQIVSIIYGLCNNSKTQVLSRTEVPLLTLALKLAKEPPSFAIRSNEYQDGHDVTKESKRPRLDPSANILEQLMTPMLDTQNAQKQEGPVEVVDKDGDTTIIHIPDPSQECKILLLSKNKLALQVLNGVDVLLDTCLQLPSIAQYTTKLQESLEGKGLILPTSTADAVRTSGTYKALSSDIQIINEALSLPVLEPLSEERIIKVLKITLSCLYASITVATANSILGLSSGPQLKGTNAKDDENENYSVSIVETSLEIYNNVAGVLNNSTRAGGYVLQNLHMIGSWIILGGLHYILNLNPSQIGDRNKEQSSRGKVTPDQTPSKGKESAPAAKPIILKIQQGYGVLCVALATHAISLMSNLLDDLRAEVGVNLIESITTSTSSQEQFMVSDITEKFSAWQRVQKLASSVNLTNLLFSLASVSYRKACMLKRIQKNPVDGDNFSTSDSNTYYEDDFSSSEDSSDETDDDSEPILGQWFEETLAPPEPQAATPAPSATTNETESNNTKSQQPSQPAPESNSLIPDKGEPNGYISLASKIFSFMNNFLVNFDTQCIKTFLRYNLGESQMIVLAGIIKDLDRETSRTDSASICVYFGPVLGQLYEEFSQSLAKFIHNILATNMLSDNLQNVLLAQLGVSPWNEETWPLQVYSRTLSVLAQTLLLRQQREKDELRSDSEASCVLIWLRLLNTLKRAILTPSAFTSVDEGEDINVEHAQLLLFLFHNLHLMQKKGVLLMMAQTIMEVSSTVMSPLRDFQILYISRMLLIFEYMMRNLYDAPPSLIEQIQKNLFSFQIINTATEKDNTKKQAKMFFPCKDIEENYVKNLPPEESQGAVAKPRFFNLMSVDFSNQEVPKLDGFALSFILSSGDMLKYPSFYYSIQNLVYLASQCDMLDRTTSENLSFLGLCAVQYSMNIAWRLMLCLPPSVQSLESIATGTSALNDAECLHAIVWSSRANHKLFSGWMKDTLVKQGLTTQKAESLLRSVTKSACSVKFDIKVAKQLISKLLQQCPSSPNEPCSKEQSPRLFDIFLIECAVAKVQVALDEYFSRPLVSIEKSENANTEAKELAEEMLPIILQLIEILSSCIRWSLLHQFAEMSTNAAQSTPPPNSKTLQAYNTVLRMASNGCSKVSSFTSAIADFLPPLLRSVLGQWNAYTITTTAWRNDFANDIIPSESYIISIQNAHMNCLSSQTRFTTNPNMKRLLHTLVRFAGDLIIWCPENNSSKEMIRVMLPLLLDATTESLGDYTTLALERLIGSPESDDYLSFNYFEVLTQSYNLLINHSSKESDVDEHILHECLKFMEGLLDKSAGKKAMESFFTDDSDNDMVNILLSAANSNLSPTYGTRVLKFFSKLFQQKEKNPTDKTLEKLCSSLCKMSKLGKVDSLTLQQWLGKVIFGGPSQQTEEGNSVQENRLLLQSLTSYIVKQNSSVAEKVAHTFLTAMIPMGSQILSPASEGIGFSELMVVMAILSGAGSGTGHYQLFQATPAWLELCKKYLAQKDVLEKLESNISGGKHQIMMESCCYLLSYMADIVGALRLQSDKLAGINRTGTASPPCDGDLHHPEMDSDWAEDIGPDEEESAGEDSDEDSLCNKLCTFTITQKEFMNQHWYHCHTCKMIDGAGVCTICAKVCHKDHDVTYAKFGSFFCDCGAKEDGNCQALVKRNPKTTTESSTPAPSTSGFTFGSDSILPSSLRRRPSSPSTASTSAANGEQSRNQEGNKTSDESQKHKQNLSKQLEASRDILLGFLSSTNIPSTVLELLQYLMPAISQSCQRNSPIGSSIRAQNALLELHTQDKVFEQSEQLMVPTLGSQEGAFENVRMNYSGEQGQTIRQLISSHMIRRVAMCCLASPQGKRQHLAVSHEKGKITLLQLSALLKQADSSKRKLTLTRLASAPVPFVVLSITGNPYNEDFLAVCGLKDCHILTFSGSGSVSDHLVLHPQLESGNYIIKAIWLPGSQTELALVTADMVKIYDLSQDALSPQFFFLLPSEKIRDCCFIFSDDGQRHLVLMSSAGHIYYQPMVEESSAKHGPFYVTNILETKHPELKDSNGMIGGGGVSIYYSHTLQLLFFSYAQGKSFIAPLSRISSQLSQMFLIQMKNNSNNGNNSGNAKPSPQPLCQWSEVANHPGLILAQMQASNNPVILMVKPDAVLVQEIKFLTAKSKITDMVAIRHVITCGELRTTLILLCEDGSLRIYMANQDQTNYWLTPAFQPASATVTSKPSKKKKAAKSGRPVGSVSFPIDFFEHCTAMNDIEFGGNDVLQVYNTQQIKHRLNTTGLYIASTKPAGFTIEVNNSDNSMVMVGARILVGNQDIQRAPSYIEIFGRSIQVNLTRSRWYDFPFSREESLTANKKLSIFFGASSDPSGVTMVDSIKIFGKTKEAFGWPDDSDDFPTQTATGTAGGSGTEAGVEVDGIPAAPLPLTPLDRLVSSSLELLDGCFSCGLNADDKSHLKNSVIELATSMLTLPMPSVVHEHVKNLLATLHNNRTTYCSHKDDALLSYVLLCLNASQEGKPTDELDGEALYRLIAITRGVAVARPSNLVRFAESHDSMTITDSTISDTDPNTSKLNQSTDDNHGSQLEKQGSGCLDSPQKIEYSGSAHFIVQLTDAFWHLHSMKPSNPAIAPVSFRGLVHVEATVHALVEVIHAFTACDLEHVSLATKLYVKLLLCEDTVVSFAAKQALIRVLRPRVRRRKVFIPSPPRCSTPGESHETEPVDTRSHPQPQVAAQPQPSSSNQAQAQVSPQPDIHDFQQELEQFEIVDGLDPLVLLPAAGGGVPNLEALIAGQGGFPMLDIPPDDDETMVELAIALSLQDQPEDQAGGLSLQALSLASQGSHHASSIEGGHYSDTTASAGASDDEGSTAATDGSTLRTSPAEQGGSAGSESGGSGVESIMGEHNVSGRSSAYGDNVPESIATGARSETSSVGLPSSTMPPGEEGLEIDADVDTSYRLHTLRLMLLEKMLQYFPQLNEVGGVRAIPFMQVILMLTSDLVGEEEKDCAALAKLLPALITALDMNSKDISKIAERTPAREVNLIVMRLLSIMMSRVKGSLKTSGETSTFCSSATAMALVSANAIDYCLQVLKVLLDYWKGVQTEDKSSSITGNPLKPHPPSPPPDMSPFFLKQYVKGHANDVFEAYPQLVTEMVLRLPYQIKKIVNSLPQSQPVSFSQSWYLYLCEYMMMQQTPFVRRQVRKLLLFICGSKDKYRQLRDFHALESHMKDVKAICNQGGFEDFSPNNTMLSLSYDSLINMIEHLKACSDIATSRTINWQKFCQKDESILSFLIHVSFLLDEGVSPIILQLLQCALCGAKAMQQQQIPGNSSAQSASSPSKQRKEKETEDDANDSSKGDTAQCVALAVQVNKFVDKTILSHFIRAFLLESNSTSVRWQAHSLIFHLHKNSSPTQQEVLLDMMWKLWPKLPAFGRRAAQFVDLLGYFTLNMPQQDKEKEYIEKGLEVLHQQNQLLMNHPNSNIYNSLQGLVEFDGYFLESEPCLVCNNPEVPYTNIKLSAIKVDSRFTTTTQIVKLIGSHTISKITLRIGDLKRNKMVHTLNIYYNNRSVQSVVELKNRPSIWNKAKKCTLAAGQTELKIEFPLPIVACNLMIEYADFYENIQASSETLQCPRCSASVPANPGVCANCGENVFQCHKCRAINYDEKDPFLCNSCGFCKYAKFDYTITAKPCCAVDPIENEEDRKKAISTINSLLEKADRVYKQLIANKPALEILLLRIYEHGLLEKTVDENTGSSTTASVSTTNVNRAIQQLAQRYCTDCKASFDELSKIVQKVLASRKELVDYERRQRESRAKSASTSQMAQESLLLKRQTPDDPRNPNFAVNVPGKCYGCASSAVEHCITLLRALSTNTRYRLILCSQGLIRELVAYNLRHGSVRVRHDVRQLLCSLTRDNARATTDLNALLMEKIGTALKGHVTSPDLAAAVRHEVALLASSLQKEDSCWEQRLRCVMKLFLMGVNAKSSVVMESITLPCLRILQVLIKPEPFMSKKNKEKSVDSLATVNVAGGMKVGVDLKGWLTGDSKHSYKAWKQQMPTKVPDQSIPNFSKMKKEEVHNLYLIEKYSSRWREKTRHHVMELKLLQSNWLRRVMFNPSSQAARNMACNVVEALCQIPSRRREVLDMLTAYLDDLGSAGESAAEFLTLYQNLINPVPWKHYLALRGLLPHIGHLITSEIEHLSFLEETTLNSDLSQGYALKMLTELLESFIEVGTLRQHYKSRLVGCVLNGYLSLRKLVVQRTKLIDETQEKLLELLEEMTTGTESETMAFMAVCVETVKKYGLDDLRTPVFIFERLCSVIYPEESDSSEFYITLEKDPQQEDFLQGRMLGNPYSSNEPGMGPLMRDIKNKICQDCELVALLEDDSGMELLVNNKIINLDLPVKEVFKKVWCAENNESEAMRIVYRMRGLLGDATEEFIENLDTKDSEEVDTEEVYKIANVMSTCGGLEVMLERMATITDLSRGRSLLTVLLKLFGFCIKVKSNRQKLVDPEMGAVRVMLGVLKIALSAESPELLQAPAGGPTIIEQLLQIMETILVEAATKNKTEYAEFCKSCGEKEDITFLLSSVSSVPMKNFSSLLPLLMRVVPFLTYGSQEKMESLIDHFKPYLNFNEFDYEHTTDDDLQLECFCMLTAGIECNVNGNQLKDLLVEKHVVQDALEYLTAHAPPIKSALLGASDEWREFTSKPALKYVLKLLTGLSQNHETTQHSVSAECIPIIHRLEQVSSDERVGSLAENLMEAIKKNPSVAQKIEEVRKQTKDEKKRLAMAMREKQLGALGMSTNEKGQVTAKSSLLKNVEELGEESGLVCIICREGYKFQPTKVLGIYTFTKRCNAEDFENRARKTPGYSTVTHFNVVHVDCHMAAVRHARGRDEWESAALQNANTKCNGLLPLWGPQVPESAFASCLARHNTYLQECTGHRDVGYSSTVHDLKLLLQKFAFEKSFSEDSGGGGPQSNMHLIPYLVHMTLYVINTTRFVNSEEKNIINFLEMQKSKWVENCYELEGPLYWMTMCVIVFPPSKWQKLKVNFLIRTLILAQTRHVSPQGSTNLNDTAIKDFSVYKFYLLFFGLIDGLYKKMFKKVTVTENEEWAVVLADYVRQNDQALLEAGDNLLRFFEDDLMPVQSFAEFCDVLDLLHDIPDPQSFLEDVLEMVDSHDR</sequence>
<keyword evidence="3 7" id="KW-0863">Zinc-finger</keyword>
<feature type="compositionally biased region" description="Acidic residues" evidence="8">
    <location>
        <begin position="558"/>
        <end position="577"/>
    </location>
</feature>
<feature type="compositionally biased region" description="Basic and acidic residues" evidence="8">
    <location>
        <begin position="2808"/>
        <end position="2819"/>
    </location>
</feature>
<feature type="region of interest" description="Disordered" evidence="8">
    <location>
        <begin position="1767"/>
        <end position="1835"/>
    </location>
</feature>
<comment type="similarity">
    <text evidence="1 7">Belongs to the UBR4 family.</text>
</comment>
<evidence type="ECO:0000256" key="7">
    <source>
        <dbReference type="PROSITE-ProRule" id="PRU01388"/>
    </source>
</evidence>
<dbReference type="PANTHER" id="PTHR21725:SF1">
    <property type="entry name" value="E3 UBIQUITIN-PROTEIN LIGASE UBR4"/>
    <property type="match status" value="1"/>
</dbReference>
<reference evidence="10" key="2">
    <citation type="submission" date="2020-06" db="EMBL/GenBank/DDBJ databases">
        <authorList>
            <person name="Sheffer M."/>
        </authorList>
    </citation>
    <scope>NUCLEOTIDE SEQUENCE</scope>
</reference>
<feature type="compositionally biased region" description="Low complexity" evidence="8">
    <location>
        <begin position="2821"/>
        <end position="2844"/>
    </location>
</feature>
<feature type="compositionally biased region" description="Low complexity" evidence="8">
    <location>
        <begin position="589"/>
        <end position="612"/>
    </location>
</feature>
<dbReference type="GO" id="GO:0008270">
    <property type="term" value="F:zinc ion binding"/>
    <property type="evidence" value="ECO:0007669"/>
    <property type="project" value="UniProtKB-KW"/>
</dbReference>
<dbReference type="CDD" id="cd19680">
    <property type="entry name" value="UBR-box_UBR4"/>
    <property type="match status" value="1"/>
</dbReference>
<comment type="caution">
    <text evidence="10">The sequence shown here is derived from an EMBL/GenBank/DDBJ whole genome shotgun (WGS) entry which is preliminary data.</text>
</comment>
<feature type="compositionally biased region" description="Gly residues" evidence="8">
    <location>
        <begin position="2978"/>
        <end position="2988"/>
    </location>
</feature>
<evidence type="ECO:0000256" key="5">
    <source>
        <dbReference type="ARBA" id="ARBA00022860"/>
    </source>
</evidence>
<feature type="zinc finger region" description="UBR-type" evidence="6">
    <location>
        <begin position="1691"/>
        <end position="1764"/>
    </location>
</feature>
<organism evidence="10 11">
    <name type="scientific">Argiope bruennichi</name>
    <name type="common">Wasp spider</name>
    <name type="synonym">Aranea bruennichi</name>
    <dbReference type="NCBI Taxonomy" id="94029"/>
    <lineage>
        <taxon>Eukaryota</taxon>
        <taxon>Metazoa</taxon>
        <taxon>Ecdysozoa</taxon>
        <taxon>Arthropoda</taxon>
        <taxon>Chelicerata</taxon>
        <taxon>Arachnida</taxon>
        <taxon>Araneae</taxon>
        <taxon>Araneomorphae</taxon>
        <taxon>Entelegynae</taxon>
        <taxon>Araneoidea</taxon>
        <taxon>Araneidae</taxon>
        <taxon>Argiope</taxon>
    </lineage>
</organism>
<evidence type="ECO:0000259" key="9">
    <source>
        <dbReference type="PROSITE" id="PS51157"/>
    </source>
</evidence>
<dbReference type="Pfam" id="PF13764">
    <property type="entry name" value="E3_UbLigase_R4"/>
    <property type="match status" value="1"/>
</dbReference>
<dbReference type="PANTHER" id="PTHR21725">
    <property type="entry name" value="E3 UBIQUITIN-PROTEIN LIGASE UBR4"/>
    <property type="match status" value="1"/>
</dbReference>
<evidence type="ECO:0000256" key="3">
    <source>
        <dbReference type="ARBA" id="ARBA00022771"/>
    </source>
</evidence>
<feature type="compositionally biased region" description="Low complexity" evidence="8">
    <location>
        <begin position="1800"/>
        <end position="1810"/>
    </location>
</feature>
<reference evidence="10" key="1">
    <citation type="journal article" date="2020" name="bioRxiv">
        <title>Chromosome-level reference genome of the European wasp spider Argiope bruennichi: a resource for studies on range expansion and evolutionary adaptation.</title>
        <authorList>
            <person name="Sheffer M.M."/>
            <person name="Hoppe A."/>
            <person name="Krehenwinkel H."/>
            <person name="Uhl G."/>
            <person name="Kuss A.W."/>
            <person name="Jensen L."/>
            <person name="Jensen C."/>
            <person name="Gillespie R.G."/>
            <person name="Hoff K.J."/>
            <person name="Prost S."/>
        </authorList>
    </citation>
    <scope>NUCLEOTIDE SEQUENCE</scope>
</reference>
<dbReference type="InterPro" id="IPR025704">
    <property type="entry name" value="E3_Ub_ligase_UBR4_C"/>
</dbReference>
<protein>
    <submittedName>
        <fullName evidence="10">E3 ubiquitin-protein ligase UBR4 like protein</fullName>
    </submittedName>
</protein>
<dbReference type="Pfam" id="PF19423">
    <property type="entry name" value="E3_UBR4_N"/>
    <property type="match status" value="1"/>
</dbReference>
<keyword evidence="11" id="KW-1185">Reference proteome</keyword>
<dbReference type="InterPro" id="IPR045841">
    <property type="entry name" value="E3_UBR4_N"/>
</dbReference>
<proteinExistence type="inferred from homology"/>
<accession>A0A8T0EZJ4</accession>
<feature type="region of interest" description="Disordered" evidence="8">
    <location>
        <begin position="2797"/>
        <end position="2844"/>
    </location>
</feature>
<dbReference type="PROSITE" id="PS51157">
    <property type="entry name" value="ZF_UBR"/>
    <property type="match status" value="1"/>
</dbReference>
<dbReference type="GO" id="GO:0005516">
    <property type="term" value="F:calmodulin binding"/>
    <property type="evidence" value="ECO:0007669"/>
    <property type="project" value="UniProtKB-KW"/>
</dbReference>
<dbReference type="SUPFAM" id="SSF48371">
    <property type="entry name" value="ARM repeat"/>
    <property type="match status" value="1"/>
</dbReference>
<evidence type="ECO:0000256" key="1">
    <source>
        <dbReference type="ARBA" id="ARBA00009970"/>
    </source>
</evidence>
<feature type="region of interest" description="Disordered" evidence="8">
    <location>
        <begin position="3416"/>
        <end position="3445"/>
    </location>
</feature>
<feature type="compositionally biased region" description="Polar residues" evidence="8">
    <location>
        <begin position="548"/>
        <end position="557"/>
    </location>
</feature>
<dbReference type="Proteomes" id="UP000807504">
    <property type="component" value="Unassembled WGS sequence"/>
</dbReference>
<dbReference type="PROSITE" id="PS52043">
    <property type="entry name" value="UBR4_E3"/>
    <property type="match status" value="1"/>
</dbReference>
<feature type="compositionally biased region" description="Low complexity" evidence="8">
    <location>
        <begin position="3419"/>
        <end position="3428"/>
    </location>
</feature>
<feature type="region of interest" description="Disordered" evidence="8">
    <location>
        <begin position="2935"/>
        <end position="3040"/>
    </location>
</feature>
<feature type="region of interest" description="Disordered" evidence="8">
    <location>
        <begin position="2654"/>
        <end position="2687"/>
    </location>
</feature>
<feature type="compositionally biased region" description="Polar residues" evidence="8">
    <location>
        <begin position="3018"/>
        <end position="3031"/>
    </location>
</feature>
<keyword evidence="2" id="KW-0479">Metal-binding</keyword>
<dbReference type="Pfam" id="PF02207">
    <property type="entry name" value="zf-UBR"/>
    <property type="match status" value="1"/>
</dbReference>
<feature type="domain" description="UBR-type" evidence="9">
    <location>
        <begin position="1691"/>
        <end position="1764"/>
    </location>
</feature>
<feature type="region of interest" description="UBR4 E3 catalytic module" evidence="7">
    <location>
        <begin position="4787"/>
        <end position="5252"/>
    </location>
</feature>
<feature type="compositionally biased region" description="Polar residues" evidence="8">
    <location>
        <begin position="2663"/>
        <end position="2682"/>
    </location>
</feature>
<evidence type="ECO:0000256" key="6">
    <source>
        <dbReference type="PROSITE-ProRule" id="PRU00508"/>
    </source>
</evidence>
<feature type="region of interest" description="Disordered" evidence="8">
    <location>
        <begin position="1669"/>
        <end position="1690"/>
    </location>
</feature>
<evidence type="ECO:0000256" key="4">
    <source>
        <dbReference type="ARBA" id="ARBA00022833"/>
    </source>
</evidence>
<keyword evidence="5" id="KW-0112">Calmodulin-binding</keyword>
<dbReference type="InterPro" id="IPR036322">
    <property type="entry name" value="WD40_repeat_dom_sf"/>
</dbReference>
<evidence type="ECO:0000313" key="10">
    <source>
        <dbReference type="EMBL" id="KAF8783171.1"/>
    </source>
</evidence>
<gene>
    <name evidence="10" type="ORF">HNY73_013372</name>
</gene>
<dbReference type="InterPro" id="IPR016024">
    <property type="entry name" value="ARM-type_fold"/>
</dbReference>